<proteinExistence type="predicted"/>
<evidence type="ECO:0000313" key="2">
    <source>
        <dbReference type="EMBL" id="CAG5001756.1"/>
    </source>
</evidence>
<sequence length="210" mass="24587">MYRQLRPSRSRVWSRHVSLRKKTSKMKKGRSLKLLNMATNVIQGPDSNPLNSAETEVEKSDNELILLSQMQNENVRDSELLLPTSNIVQDDLNKFPTAEGTIENKENLLSHKRISRELKTSELNYYCEEESPKLSPIVSDQYIFDSDDSVKDKDYIPPTDYKRNRSYSDTDSQEEFIDNSQNVIIPESPEQEENYLLYTKKRNYKKEKEI</sequence>
<organism evidence="2 3">
    <name type="scientific">Parnassius apollo</name>
    <name type="common">Apollo butterfly</name>
    <name type="synonym">Papilio apollo</name>
    <dbReference type="NCBI Taxonomy" id="110799"/>
    <lineage>
        <taxon>Eukaryota</taxon>
        <taxon>Metazoa</taxon>
        <taxon>Ecdysozoa</taxon>
        <taxon>Arthropoda</taxon>
        <taxon>Hexapoda</taxon>
        <taxon>Insecta</taxon>
        <taxon>Pterygota</taxon>
        <taxon>Neoptera</taxon>
        <taxon>Endopterygota</taxon>
        <taxon>Lepidoptera</taxon>
        <taxon>Glossata</taxon>
        <taxon>Ditrysia</taxon>
        <taxon>Papilionoidea</taxon>
        <taxon>Papilionidae</taxon>
        <taxon>Parnassiinae</taxon>
        <taxon>Parnassini</taxon>
        <taxon>Parnassius</taxon>
        <taxon>Parnassius</taxon>
    </lineage>
</organism>
<accession>A0A8S3X559</accession>
<name>A0A8S3X559_PARAO</name>
<comment type="caution">
    <text evidence="2">The sequence shown here is derived from an EMBL/GenBank/DDBJ whole genome shotgun (WGS) entry which is preliminary data.</text>
</comment>
<feature type="compositionally biased region" description="Basic and acidic residues" evidence="1">
    <location>
        <begin position="154"/>
        <end position="168"/>
    </location>
</feature>
<protein>
    <submittedName>
        <fullName evidence="2">(apollo) hypothetical protein</fullName>
    </submittedName>
</protein>
<dbReference type="EMBL" id="CAJQZP010000945">
    <property type="protein sequence ID" value="CAG5001756.1"/>
    <property type="molecule type" value="Genomic_DNA"/>
</dbReference>
<evidence type="ECO:0000313" key="3">
    <source>
        <dbReference type="Proteomes" id="UP000691718"/>
    </source>
</evidence>
<dbReference type="AlphaFoldDB" id="A0A8S3X559"/>
<reference evidence="2" key="1">
    <citation type="submission" date="2021-04" db="EMBL/GenBank/DDBJ databases">
        <authorList>
            <person name="Tunstrom K."/>
        </authorList>
    </citation>
    <scope>NUCLEOTIDE SEQUENCE</scope>
</reference>
<keyword evidence="3" id="KW-1185">Reference proteome</keyword>
<dbReference type="Proteomes" id="UP000691718">
    <property type="component" value="Unassembled WGS sequence"/>
</dbReference>
<feature type="region of interest" description="Disordered" evidence="1">
    <location>
        <begin position="154"/>
        <end position="189"/>
    </location>
</feature>
<gene>
    <name evidence="2" type="ORF">PAPOLLO_LOCUS13978</name>
</gene>
<evidence type="ECO:0000256" key="1">
    <source>
        <dbReference type="SAM" id="MobiDB-lite"/>
    </source>
</evidence>